<evidence type="ECO:0000256" key="9">
    <source>
        <dbReference type="RuleBase" id="RU000461"/>
    </source>
</evidence>
<evidence type="ECO:0008006" key="12">
    <source>
        <dbReference type="Google" id="ProtNLM"/>
    </source>
</evidence>
<keyword evidence="5 9" id="KW-0560">Oxidoreductase</keyword>
<evidence type="ECO:0000256" key="1">
    <source>
        <dbReference type="ARBA" id="ARBA00001971"/>
    </source>
</evidence>
<dbReference type="GO" id="GO:0020037">
    <property type="term" value="F:heme binding"/>
    <property type="evidence" value="ECO:0007669"/>
    <property type="project" value="InterPro"/>
</dbReference>
<evidence type="ECO:0000313" key="10">
    <source>
        <dbReference type="EMBL" id="KAF6137221.1"/>
    </source>
</evidence>
<accession>A0A7J7L3L5</accession>
<dbReference type="PANTHER" id="PTHR47955:SF19">
    <property type="entry name" value="CYTOCHROME P450 71A9-LIKE ISOFORM X1"/>
    <property type="match status" value="1"/>
</dbReference>
<dbReference type="GO" id="GO:0005506">
    <property type="term" value="F:iron ion binding"/>
    <property type="evidence" value="ECO:0007669"/>
    <property type="project" value="InterPro"/>
</dbReference>
<sequence>MSFITSSESGPIDLSEILLCLANNILCRVVFGKKYVEESNGGKSRFDEILKDTQAFLGGFMLVDFFPWLGWIHKFDGLEAKLNKTFTEMDEFYDEVIKEHVKKELKPEHEDFVDVLLRVRCDSSQKITLTIDQIKGVLTDMFIAGTDTSSATVVWTMTELIKNPTEMDKAQEEVRRILRMKDMIKEEDLSQLSYLKLVIKESMRLHPPVPLLVPRETIENCTFLGYDIPAKTRVFVNATAISGDPKFWKNPEEFKPERFLDNPIDFKGQDFEYIPFGAGRRGCPGITFAMPLVELVLANLLHRFD</sequence>
<dbReference type="PRINTS" id="PR00463">
    <property type="entry name" value="EP450I"/>
</dbReference>
<evidence type="ECO:0000256" key="6">
    <source>
        <dbReference type="ARBA" id="ARBA00023004"/>
    </source>
</evidence>
<dbReference type="InterPro" id="IPR036396">
    <property type="entry name" value="Cyt_P450_sf"/>
</dbReference>
<dbReference type="PANTHER" id="PTHR47955">
    <property type="entry name" value="CYTOCHROME P450 FAMILY 71 PROTEIN"/>
    <property type="match status" value="1"/>
</dbReference>
<evidence type="ECO:0000256" key="7">
    <source>
        <dbReference type="ARBA" id="ARBA00023033"/>
    </source>
</evidence>
<evidence type="ECO:0000256" key="4">
    <source>
        <dbReference type="ARBA" id="ARBA00022723"/>
    </source>
</evidence>
<evidence type="ECO:0000256" key="2">
    <source>
        <dbReference type="ARBA" id="ARBA00010617"/>
    </source>
</evidence>
<keyword evidence="3 8" id="KW-0349">Heme</keyword>
<dbReference type="AlphaFoldDB" id="A0A7J7L3L5"/>
<comment type="cofactor">
    <cofactor evidence="1 8">
        <name>heme</name>
        <dbReference type="ChEBI" id="CHEBI:30413"/>
    </cofactor>
</comment>
<organism evidence="10 11">
    <name type="scientific">Kingdonia uniflora</name>
    <dbReference type="NCBI Taxonomy" id="39325"/>
    <lineage>
        <taxon>Eukaryota</taxon>
        <taxon>Viridiplantae</taxon>
        <taxon>Streptophyta</taxon>
        <taxon>Embryophyta</taxon>
        <taxon>Tracheophyta</taxon>
        <taxon>Spermatophyta</taxon>
        <taxon>Magnoliopsida</taxon>
        <taxon>Ranunculales</taxon>
        <taxon>Circaeasteraceae</taxon>
        <taxon>Kingdonia</taxon>
    </lineage>
</organism>
<gene>
    <name evidence="10" type="ORF">GIB67_030985</name>
</gene>
<dbReference type="EMBL" id="JACGCM010002660">
    <property type="protein sequence ID" value="KAF6137221.1"/>
    <property type="molecule type" value="Genomic_DNA"/>
</dbReference>
<dbReference type="FunFam" id="1.10.630.10:FF:000126">
    <property type="entry name" value="Predicted protein"/>
    <property type="match status" value="1"/>
</dbReference>
<evidence type="ECO:0000313" key="11">
    <source>
        <dbReference type="Proteomes" id="UP000541444"/>
    </source>
</evidence>
<comment type="similarity">
    <text evidence="2 9">Belongs to the cytochrome P450 family.</text>
</comment>
<evidence type="ECO:0000256" key="8">
    <source>
        <dbReference type="PIRSR" id="PIRSR602401-1"/>
    </source>
</evidence>
<dbReference type="InterPro" id="IPR017972">
    <property type="entry name" value="Cyt_P450_CS"/>
</dbReference>
<dbReference type="Proteomes" id="UP000541444">
    <property type="component" value="Unassembled WGS sequence"/>
</dbReference>
<dbReference type="InterPro" id="IPR002401">
    <property type="entry name" value="Cyt_P450_E_grp-I"/>
</dbReference>
<dbReference type="GO" id="GO:0044550">
    <property type="term" value="P:secondary metabolite biosynthetic process"/>
    <property type="evidence" value="ECO:0007669"/>
    <property type="project" value="UniProtKB-ARBA"/>
</dbReference>
<dbReference type="Gene3D" id="1.10.630.10">
    <property type="entry name" value="Cytochrome P450"/>
    <property type="match status" value="1"/>
</dbReference>
<proteinExistence type="inferred from homology"/>
<name>A0A7J7L3L5_9MAGN</name>
<dbReference type="PROSITE" id="PS00086">
    <property type="entry name" value="CYTOCHROME_P450"/>
    <property type="match status" value="1"/>
</dbReference>
<dbReference type="PRINTS" id="PR00385">
    <property type="entry name" value="P450"/>
</dbReference>
<keyword evidence="11" id="KW-1185">Reference proteome</keyword>
<dbReference type="Pfam" id="PF00067">
    <property type="entry name" value="p450"/>
    <property type="match status" value="1"/>
</dbReference>
<evidence type="ECO:0000256" key="5">
    <source>
        <dbReference type="ARBA" id="ARBA00023002"/>
    </source>
</evidence>
<dbReference type="GO" id="GO:0004497">
    <property type="term" value="F:monooxygenase activity"/>
    <property type="evidence" value="ECO:0007669"/>
    <property type="project" value="UniProtKB-KW"/>
</dbReference>
<keyword evidence="7 9" id="KW-0503">Monooxygenase</keyword>
<keyword evidence="4 8" id="KW-0479">Metal-binding</keyword>
<protein>
    <recommendedName>
        <fullName evidence="12">Cytochrome P450</fullName>
    </recommendedName>
</protein>
<evidence type="ECO:0000256" key="3">
    <source>
        <dbReference type="ARBA" id="ARBA00022617"/>
    </source>
</evidence>
<dbReference type="SUPFAM" id="SSF48264">
    <property type="entry name" value="Cytochrome P450"/>
    <property type="match status" value="1"/>
</dbReference>
<feature type="binding site" description="axial binding residue" evidence="8">
    <location>
        <position position="283"/>
    </location>
    <ligand>
        <name>heme</name>
        <dbReference type="ChEBI" id="CHEBI:30413"/>
    </ligand>
    <ligandPart>
        <name>Fe</name>
        <dbReference type="ChEBI" id="CHEBI:18248"/>
    </ligandPart>
</feature>
<dbReference type="InterPro" id="IPR001128">
    <property type="entry name" value="Cyt_P450"/>
</dbReference>
<comment type="caution">
    <text evidence="10">The sequence shown here is derived from an EMBL/GenBank/DDBJ whole genome shotgun (WGS) entry which is preliminary data.</text>
</comment>
<dbReference type="GO" id="GO:0016705">
    <property type="term" value="F:oxidoreductase activity, acting on paired donors, with incorporation or reduction of molecular oxygen"/>
    <property type="evidence" value="ECO:0007669"/>
    <property type="project" value="InterPro"/>
</dbReference>
<dbReference type="OrthoDB" id="1055148at2759"/>
<keyword evidence="6 8" id="KW-0408">Iron</keyword>
<reference evidence="10 11" key="1">
    <citation type="journal article" date="2020" name="IScience">
        <title>Genome Sequencing of the Endangered Kingdonia uniflora (Circaeasteraceae, Ranunculales) Reveals Potential Mechanisms of Evolutionary Specialization.</title>
        <authorList>
            <person name="Sun Y."/>
            <person name="Deng T."/>
            <person name="Zhang A."/>
            <person name="Moore M.J."/>
            <person name="Landis J.B."/>
            <person name="Lin N."/>
            <person name="Zhang H."/>
            <person name="Zhang X."/>
            <person name="Huang J."/>
            <person name="Zhang X."/>
            <person name="Sun H."/>
            <person name="Wang H."/>
        </authorList>
    </citation>
    <scope>NUCLEOTIDE SEQUENCE [LARGE SCALE GENOMIC DNA]</scope>
    <source>
        <strain evidence="10">TB1705</strain>
        <tissue evidence="10">Leaf</tissue>
    </source>
</reference>